<keyword evidence="2" id="KW-0479">Metal-binding</keyword>
<dbReference type="OrthoDB" id="429967at2759"/>
<evidence type="ECO:0000313" key="5">
    <source>
        <dbReference type="EMBL" id="EGO21286.1"/>
    </source>
</evidence>
<dbReference type="PROSITE" id="PS50158">
    <property type="entry name" value="ZF_CCHC"/>
    <property type="match status" value="1"/>
</dbReference>
<dbReference type="SUPFAM" id="SSF52833">
    <property type="entry name" value="Thioredoxin-like"/>
    <property type="match status" value="1"/>
</dbReference>
<organism>
    <name type="scientific">Serpula lacrymans var. lacrymans (strain S7.9)</name>
    <name type="common">Dry rot fungus</name>
    <dbReference type="NCBI Taxonomy" id="578457"/>
    <lineage>
        <taxon>Eukaryota</taxon>
        <taxon>Fungi</taxon>
        <taxon>Dikarya</taxon>
        <taxon>Basidiomycota</taxon>
        <taxon>Agaricomycotina</taxon>
        <taxon>Agaricomycetes</taxon>
        <taxon>Agaricomycetidae</taxon>
        <taxon>Boletales</taxon>
        <taxon>Coniophorineae</taxon>
        <taxon>Serpulaceae</taxon>
        <taxon>Serpula</taxon>
    </lineage>
</organism>
<dbReference type="EMBL" id="GL945439">
    <property type="protein sequence ID" value="EGO21286.1"/>
    <property type="molecule type" value="Genomic_DNA"/>
</dbReference>
<dbReference type="KEGG" id="sla:SERLADRAFT_476288"/>
<dbReference type="HOGENOM" id="CLU_1264290_0_0_1"/>
<feature type="domain" description="CCHC-type" evidence="4">
    <location>
        <begin position="148"/>
        <end position="165"/>
    </location>
</feature>
<protein>
    <recommendedName>
        <fullName evidence="4">CCHC-type domain-containing protein</fullName>
    </recommendedName>
</protein>
<dbReference type="AlphaFoldDB" id="F8P770"/>
<dbReference type="GO" id="GO:0008270">
    <property type="term" value="F:zinc ion binding"/>
    <property type="evidence" value="ECO:0007669"/>
    <property type="project" value="UniProtKB-KW"/>
</dbReference>
<dbReference type="Pfam" id="PF05768">
    <property type="entry name" value="Glrx-like"/>
    <property type="match status" value="1"/>
</dbReference>
<dbReference type="InterPro" id="IPR001878">
    <property type="entry name" value="Znf_CCHC"/>
</dbReference>
<dbReference type="GO" id="GO:0006397">
    <property type="term" value="P:mRNA processing"/>
    <property type="evidence" value="ECO:0007669"/>
    <property type="project" value="UniProtKB-KW"/>
</dbReference>
<dbReference type="SUPFAM" id="SSF57756">
    <property type="entry name" value="Retrovirus zinc finger-like domains"/>
    <property type="match status" value="1"/>
</dbReference>
<dbReference type="InterPro" id="IPR008554">
    <property type="entry name" value="Glutaredoxin-like"/>
</dbReference>
<dbReference type="InterPro" id="IPR036875">
    <property type="entry name" value="Znf_CCHC_sf"/>
</dbReference>
<name>F8P770_SERL9</name>
<dbReference type="Gene3D" id="3.40.30.10">
    <property type="entry name" value="Glutaredoxin"/>
    <property type="match status" value="1"/>
</dbReference>
<dbReference type="InterPro" id="IPR052115">
    <property type="entry name" value="NEXT_complex_subunit_ZCCHC8"/>
</dbReference>
<dbReference type="GO" id="GO:0071013">
    <property type="term" value="C:catalytic step 2 spliceosome"/>
    <property type="evidence" value="ECO:0007669"/>
    <property type="project" value="TreeGrafter"/>
</dbReference>
<dbReference type="Proteomes" id="UP000008064">
    <property type="component" value="Unassembled WGS sequence"/>
</dbReference>
<evidence type="ECO:0000256" key="3">
    <source>
        <dbReference type="SAM" id="MobiDB-lite"/>
    </source>
</evidence>
<evidence type="ECO:0000256" key="2">
    <source>
        <dbReference type="PROSITE-ProRule" id="PRU00047"/>
    </source>
</evidence>
<keyword evidence="2" id="KW-0862">Zinc</keyword>
<dbReference type="RefSeq" id="XP_007322243.1">
    <property type="nucleotide sequence ID" value="XM_007322181.1"/>
</dbReference>
<proteinExistence type="predicted"/>
<dbReference type="InterPro" id="IPR036249">
    <property type="entry name" value="Thioredoxin-like_sf"/>
</dbReference>
<evidence type="ECO:0000256" key="1">
    <source>
        <dbReference type="ARBA" id="ARBA00022664"/>
    </source>
</evidence>
<reference evidence="5" key="1">
    <citation type="submission" date="2011-04" db="EMBL/GenBank/DDBJ databases">
        <title>Evolution of plant cell wall degrading machinery underlies the functional diversity of forest fungi.</title>
        <authorList>
            <consortium name="US DOE Joint Genome Institute (JGI-PGF)"/>
            <person name="Eastwood D.C."/>
            <person name="Floudas D."/>
            <person name="Binder M."/>
            <person name="Majcherczyk A."/>
            <person name="Schneider P."/>
            <person name="Aerts A."/>
            <person name="Asiegbu F.O."/>
            <person name="Baker S.E."/>
            <person name="Barry K."/>
            <person name="Bendiksby M."/>
            <person name="Blumentritt M."/>
            <person name="Coutinho P.M."/>
            <person name="Cullen D."/>
            <person name="Cullen D."/>
            <person name="Gathman A."/>
            <person name="Goodell B."/>
            <person name="Henrissat B."/>
            <person name="Ihrmark K."/>
            <person name="Kauserud H."/>
            <person name="Kohler A."/>
            <person name="LaButti K."/>
            <person name="Lapidus A."/>
            <person name="Lavin J.L."/>
            <person name="Lee Y.-H."/>
            <person name="Lindquist E."/>
            <person name="Lilly W."/>
            <person name="Lucas S."/>
            <person name="Morin E."/>
            <person name="Murat C."/>
            <person name="Oguiza J.A."/>
            <person name="Park J."/>
            <person name="Pisabarro A.G."/>
            <person name="Riley R."/>
            <person name="Rosling A."/>
            <person name="Salamov A."/>
            <person name="Schmidt O."/>
            <person name="Schmutz J."/>
            <person name="Skrede I."/>
            <person name="Stenlid J."/>
            <person name="Wiebenga A."/>
            <person name="Xie X."/>
            <person name="Kues U."/>
            <person name="Hibbett D.S."/>
            <person name="Hoffmeister D."/>
            <person name="Hogberg N."/>
            <person name="Martin F."/>
            <person name="Grigoriev I.V."/>
            <person name="Watkinson S.C."/>
        </authorList>
    </citation>
    <scope>NUCLEOTIDE SEQUENCE</scope>
    <source>
        <strain evidence="5">S7.9</strain>
    </source>
</reference>
<keyword evidence="1" id="KW-0507">mRNA processing</keyword>
<dbReference type="PANTHER" id="PTHR13316:SF0">
    <property type="entry name" value="ZINC FINGER CCHC DOMAIN-CONTAINING PROTEIN 8"/>
    <property type="match status" value="1"/>
</dbReference>
<dbReference type="PANTHER" id="PTHR13316">
    <property type="entry name" value="ZINC FINGER, CCHC DOMAIN CONTAINING 8"/>
    <property type="match status" value="1"/>
</dbReference>
<dbReference type="GO" id="GO:0003723">
    <property type="term" value="F:RNA binding"/>
    <property type="evidence" value="ECO:0007669"/>
    <property type="project" value="TreeGrafter"/>
</dbReference>
<dbReference type="GeneID" id="18820782"/>
<accession>F8P770</accession>
<gene>
    <name evidence="5" type="ORF">SERLADRAFT_476288</name>
</gene>
<evidence type="ECO:0000259" key="4">
    <source>
        <dbReference type="PROSITE" id="PS50158"/>
    </source>
</evidence>
<sequence length="219" mass="24125">MAARIPRIARLTLYSGPNCSLCDIAKAELAKARQSHQFILDIVNIQDKGQEKDRQRTLGGTNRSGSPEEVGVGPGSCGTGPSLDSSHSEDSTGDTPSFFVDTTGISSNVSPWELPPVQHSLYERYTAIILGETQVDGAESRYSELSVRRCFNCGSPDHAVSSCPSPIDRQLVSLTRQLFNFLKSGNDGEQMPERFYSVEAWRQQRLQWLDIFSPGQLVD</sequence>
<feature type="region of interest" description="Disordered" evidence="3">
    <location>
        <begin position="49"/>
        <end position="100"/>
    </location>
</feature>
<feature type="non-terminal residue" evidence="5">
    <location>
        <position position="219"/>
    </location>
</feature>
<keyword evidence="2" id="KW-0863">Zinc-finger</keyword>